<gene>
    <name evidence="2" type="ORF">H9L42_12225</name>
</gene>
<sequence>MRVQELFKKVDAVEVADAYLVMHIIFYPYEHRTLREKIHAAGKLRQMIAESIQGFISCNAMIGDRQKTIFLFEEKETEYPPQGNVNYSLSAVYDDQACRNMEASSMQEESRAGKRIAHCEINRDSMEKVAGYLISELCVKRFGEAACCAEILYHFFSFGFTDEERQKNITALQERLKTADKEIAEGKNHFLEDLCEELHRKLIDNCEDPDLRQYMILAREHEKLTADIISRHRMEVLKENQRNAEELVREEYENRRRQIERCRAIRRERAGEYSGGQFLYETCVEYYGKYQITLAEQIGAGIENQRTRKSASYEKKTYPNRSIRKVKPL</sequence>
<organism evidence="2 3">
    <name type="scientific">Zhenpiania hominis</name>
    <dbReference type="NCBI Taxonomy" id="2763644"/>
    <lineage>
        <taxon>Bacteria</taxon>
        <taxon>Bacillati</taxon>
        <taxon>Bacillota</taxon>
        <taxon>Clostridia</taxon>
        <taxon>Peptostreptococcales</taxon>
        <taxon>Anaerovoracaceae</taxon>
        <taxon>Zhenpiania</taxon>
    </lineage>
</organism>
<evidence type="ECO:0000256" key="1">
    <source>
        <dbReference type="SAM" id="MobiDB-lite"/>
    </source>
</evidence>
<evidence type="ECO:0000313" key="2">
    <source>
        <dbReference type="EMBL" id="MBC6680587.1"/>
    </source>
</evidence>
<accession>A0A923NM38</accession>
<name>A0A923NM38_9FIRM</name>
<keyword evidence="3" id="KW-1185">Reference proteome</keyword>
<evidence type="ECO:0000313" key="3">
    <source>
        <dbReference type="Proteomes" id="UP000602647"/>
    </source>
</evidence>
<reference evidence="2" key="1">
    <citation type="submission" date="2020-08" db="EMBL/GenBank/DDBJ databases">
        <title>Genome public.</title>
        <authorList>
            <person name="Liu C."/>
            <person name="Sun Q."/>
        </authorList>
    </citation>
    <scope>NUCLEOTIDE SEQUENCE</scope>
    <source>
        <strain evidence="2">BX12</strain>
    </source>
</reference>
<dbReference type="AlphaFoldDB" id="A0A923NM38"/>
<comment type="caution">
    <text evidence="2">The sequence shown here is derived from an EMBL/GenBank/DDBJ whole genome shotgun (WGS) entry which is preliminary data.</text>
</comment>
<proteinExistence type="predicted"/>
<dbReference type="Proteomes" id="UP000602647">
    <property type="component" value="Unassembled WGS sequence"/>
</dbReference>
<dbReference type="EMBL" id="JACRYT010000015">
    <property type="protein sequence ID" value="MBC6680587.1"/>
    <property type="molecule type" value="Genomic_DNA"/>
</dbReference>
<dbReference type="RefSeq" id="WP_187303682.1">
    <property type="nucleotide sequence ID" value="NZ_JACRYT010000015.1"/>
</dbReference>
<feature type="region of interest" description="Disordered" evidence="1">
    <location>
        <begin position="305"/>
        <end position="329"/>
    </location>
</feature>
<protein>
    <submittedName>
        <fullName evidence="2">Uncharacterized protein</fullName>
    </submittedName>
</protein>